<keyword evidence="3" id="KW-1185">Reference proteome</keyword>
<feature type="compositionally biased region" description="Basic and acidic residues" evidence="1">
    <location>
        <begin position="20"/>
        <end position="29"/>
    </location>
</feature>
<gene>
    <name evidence="2" type="ORF">A0H81_12611</name>
</gene>
<name>A0A1C7LWX9_GRIFR</name>
<feature type="region of interest" description="Disordered" evidence="1">
    <location>
        <begin position="1"/>
        <end position="29"/>
    </location>
</feature>
<dbReference type="AlphaFoldDB" id="A0A1C7LWX9"/>
<proteinExistence type="predicted"/>
<reference evidence="2 3" key="1">
    <citation type="submission" date="2016-03" db="EMBL/GenBank/DDBJ databases">
        <title>Whole genome sequencing of Grifola frondosa 9006-11.</title>
        <authorList>
            <person name="Min B."/>
            <person name="Park H."/>
            <person name="Kim J.-G."/>
            <person name="Cho H."/>
            <person name="Oh Y.-L."/>
            <person name="Kong W.-S."/>
            <person name="Choi I.-G."/>
        </authorList>
    </citation>
    <scope>NUCLEOTIDE SEQUENCE [LARGE SCALE GENOMIC DNA]</scope>
    <source>
        <strain evidence="2 3">9006-11</strain>
    </source>
</reference>
<sequence length="71" mass="7980">MRKVSDSSRVKGVKRAHTTAYRDRLIRTPGGGREDTTALKRCISSDICITRRCAAPSSFINRAFLVFYSDL</sequence>
<evidence type="ECO:0000313" key="3">
    <source>
        <dbReference type="Proteomes" id="UP000092993"/>
    </source>
</evidence>
<organism evidence="2 3">
    <name type="scientific">Grifola frondosa</name>
    <name type="common">Maitake</name>
    <name type="synonym">Polyporus frondosus</name>
    <dbReference type="NCBI Taxonomy" id="5627"/>
    <lineage>
        <taxon>Eukaryota</taxon>
        <taxon>Fungi</taxon>
        <taxon>Dikarya</taxon>
        <taxon>Basidiomycota</taxon>
        <taxon>Agaricomycotina</taxon>
        <taxon>Agaricomycetes</taxon>
        <taxon>Polyporales</taxon>
        <taxon>Grifolaceae</taxon>
        <taxon>Grifola</taxon>
    </lineage>
</organism>
<comment type="caution">
    <text evidence="2">The sequence shown here is derived from an EMBL/GenBank/DDBJ whole genome shotgun (WGS) entry which is preliminary data.</text>
</comment>
<dbReference type="EMBL" id="LUGG01000024">
    <property type="protein sequence ID" value="OBZ67314.1"/>
    <property type="molecule type" value="Genomic_DNA"/>
</dbReference>
<evidence type="ECO:0000256" key="1">
    <source>
        <dbReference type="SAM" id="MobiDB-lite"/>
    </source>
</evidence>
<dbReference type="Proteomes" id="UP000092993">
    <property type="component" value="Unassembled WGS sequence"/>
</dbReference>
<protein>
    <submittedName>
        <fullName evidence="2">Uncharacterized protein</fullName>
    </submittedName>
</protein>
<evidence type="ECO:0000313" key="2">
    <source>
        <dbReference type="EMBL" id="OBZ67314.1"/>
    </source>
</evidence>
<accession>A0A1C7LWX9</accession>